<evidence type="ECO:0000256" key="2">
    <source>
        <dbReference type="SAM" id="SignalP"/>
    </source>
</evidence>
<dbReference type="SUPFAM" id="SSF53850">
    <property type="entry name" value="Periplasmic binding protein-like II"/>
    <property type="match status" value="1"/>
</dbReference>
<dbReference type="InterPro" id="IPR005064">
    <property type="entry name" value="BUG"/>
</dbReference>
<sequence length="326" mass="34602">MTQFHRRVAAVLFAAGTLFATSANAADPAFPNRSIRFLNPFSPGGTSDLIGRILADQLSQQLGQNVVVDTRTGGGGVIATQELVRAAPDGYTILLASMGIMTITPQMQAVPYNVETDVIPVVPVASVYNVLVTGPNSEITSWRDLAQAGKNAARPTTCATVGAGSSQQLSCVLFASLTGSQITQIPYRGGAPAIIDITAGRVDVMFGNMPEFMGQIRGGGLRALAYGAASASPLLPELPVIAKDGLPDFVIPNWFGVVLPGQTPPELVARWNTELNRALAAPDVQRRFDENGLQRLGGSREDFLRQIGTDRARWGGIIRAHNIRPD</sequence>
<dbReference type="Pfam" id="PF03401">
    <property type="entry name" value="TctC"/>
    <property type="match status" value="1"/>
</dbReference>
<dbReference type="PANTHER" id="PTHR42928:SF5">
    <property type="entry name" value="BLR1237 PROTEIN"/>
    <property type="match status" value="1"/>
</dbReference>
<dbReference type="CDD" id="cd07012">
    <property type="entry name" value="PBP2_Bug_TTT"/>
    <property type="match status" value="1"/>
</dbReference>
<gene>
    <name evidence="3" type="ORF">C8P66_102183</name>
</gene>
<dbReference type="PIRSF" id="PIRSF017082">
    <property type="entry name" value="YflP"/>
    <property type="match status" value="1"/>
</dbReference>
<name>A0A2W7KQ80_9PROT</name>
<keyword evidence="2" id="KW-0732">Signal</keyword>
<evidence type="ECO:0000256" key="1">
    <source>
        <dbReference type="ARBA" id="ARBA00006987"/>
    </source>
</evidence>
<feature type="signal peptide" evidence="2">
    <location>
        <begin position="1"/>
        <end position="25"/>
    </location>
</feature>
<feature type="chain" id="PRO_5016029935" evidence="2">
    <location>
        <begin position="26"/>
        <end position="326"/>
    </location>
</feature>
<keyword evidence="4" id="KW-1185">Reference proteome</keyword>
<keyword evidence="3" id="KW-0675">Receptor</keyword>
<dbReference type="PANTHER" id="PTHR42928">
    <property type="entry name" value="TRICARBOXYLATE-BINDING PROTEIN"/>
    <property type="match status" value="1"/>
</dbReference>
<dbReference type="RefSeq" id="WP_111396638.1">
    <property type="nucleotide sequence ID" value="NZ_QKYU01000002.1"/>
</dbReference>
<comment type="caution">
    <text evidence="3">The sequence shown here is derived from an EMBL/GenBank/DDBJ whole genome shotgun (WGS) entry which is preliminary data.</text>
</comment>
<comment type="similarity">
    <text evidence="1">Belongs to the UPF0065 (bug) family.</text>
</comment>
<dbReference type="Gene3D" id="3.40.190.150">
    <property type="entry name" value="Bordetella uptake gene, domain 1"/>
    <property type="match status" value="1"/>
</dbReference>
<evidence type="ECO:0000313" key="3">
    <source>
        <dbReference type="EMBL" id="PZW50495.1"/>
    </source>
</evidence>
<reference evidence="3 4" key="1">
    <citation type="submission" date="2018-06" db="EMBL/GenBank/DDBJ databases">
        <title>Genomic Encyclopedia of Archaeal and Bacterial Type Strains, Phase II (KMG-II): from individual species to whole genera.</title>
        <authorList>
            <person name="Goeker M."/>
        </authorList>
    </citation>
    <scope>NUCLEOTIDE SEQUENCE [LARGE SCALE GENOMIC DNA]</scope>
    <source>
        <strain evidence="3 4">DSM 24525</strain>
    </source>
</reference>
<dbReference type="OrthoDB" id="7374763at2"/>
<accession>A0A2W7KQ80</accession>
<organism evidence="3 4">
    <name type="scientific">Humitalea rosea</name>
    <dbReference type="NCBI Taxonomy" id="990373"/>
    <lineage>
        <taxon>Bacteria</taxon>
        <taxon>Pseudomonadati</taxon>
        <taxon>Pseudomonadota</taxon>
        <taxon>Alphaproteobacteria</taxon>
        <taxon>Acetobacterales</taxon>
        <taxon>Roseomonadaceae</taxon>
        <taxon>Humitalea</taxon>
    </lineage>
</organism>
<dbReference type="InterPro" id="IPR042100">
    <property type="entry name" value="Bug_dom1"/>
</dbReference>
<proteinExistence type="inferred from homology"/>
<dbReference type="AlphaFoldDB" id="A0A2W7KQ80"/>
<dbReference type="Gene3D" id="3.40.190.10">
    <property type="entry name" value="Periplasmic binding protein-like II"/>
    <property type="match status" value="1"/>
</dbReference>
<evidence type="ECO:0000313" key="4">
    <source>
        <dbReference type="Proteomes" id="UP000249688"/>
    </source>
</evidence>
<dbReference type="EMBL" id="QKYU01000002">
    <property type="protein sequence ID" value="PZW50495.1"/>
    <property type="molecule type" value="Genomic_DNA"/>
</dbReference>
<protein>
    <submittedName>
        <fullName evidence="3">Tripartite-type tricarboxylate transporter receptor subunit TctC</fullName>
    </submittedName>
</protein>
<dbReference type="Proteomes" id="UP000249688">
    <property type="component" value="Unassembled WGS sequence"/>
</dbReference>